<dbReference type="EMBL" id="BGPR01000257">
    <property type="protein sequence ID" value="GBM08472.1"/>
    <property type="molecule type" value="Genomic_DNA"/>
</dbReference>
<accession>A0A4Y2CVH2</accession>
<name>A0A4Y2CVH2_ARAVE</name>
<reference evidence="1 2" key="1">
    <citation type="journal article" date="2019" name="Sci. Rep.">
        <title>Orb-weaving spider Araneus ventricosus genome elucidates the spidroin gene catalogue.</title>
        <authorList>
            <person name="Kono N."/>
            <person name="Nakamura H."/>
            <person name="Ohtoshi R."/>
            <person name="Moran D.A.P."/>
            <person name="Shinohara A."/>
            <person name="Yoshida Y."/>
            <person name="Fujiwara M."/>
            <person name="Mori M."/>
            <person name="Tomita M."/>
            <person name="Arakawa K."/>
        </authorList>
    </citation>
    <scope>NUCLEOTIDE SEQUENCE [LARGE SCALE GENOMIC DNA]</scope>
</reference>
<gene>
    <name evidence="1" type="ORF">AVEN_267732_1</name>
</gene>
<sequence>MYLSLNYKIFWGLGSLVARSRFLDRRNPDLNPDSIEDPPYMWAWCTRNLVSKVKSSPISVAWKFERTFVRFRCASDHCLKGPQISLKSGFKTGH</sequence>
<protein>
    <submittedName>
        <fullName evidence="1">Uncharacterized protein</fullName>
    </submittedName>
</protein>
<proteinExistence type="predicted"/>
<keyword evidence="2" id="KW-1185">Reference proteome</keyword>
<organism evidence="1 2">
    <name type="scientific">Araneus ventricosus</name>
    <name type="common">Orbweaver spider</name>
    <name type="synonym">Epeira ventricosa</name>
    <dbReference type="NCBI Taxonomy" id="182803"/>
    <lineage>
        <taxon>Eukaryota</taxon>
        <taxon>Metazoa</taxon>
        <taxon>Ecdysozoa</taxon>
        <taxon>Arthropoda</taxon>
        <taxon>Chelicerata</taxon>
        <taxon>Arachnida</taxon>
        <taxon>Araneae</taxon>
        <taxon>Araneomorphae</taxon>
        <taxon>Entelegynae</taxon>
        <taxon>Araneoidea</taxon>
        <taxon>Araneidae</taxon>
        <taxon>Araneus</taxon>
    </lineage>
</organism>
<comment type="caution">
    <text evidence="1">The sequence shown here is derived from an EMBL/GenBank/DDBJ whole genome shotgun (WGS) entry which is preliminary data.</text>
</comment>
<dbReference type="Proteomes" id="UP000499080">
    <property type="component" value="Unassembled WGS sequence"/>
</dbReference>
<evidence type="ECO:0000313" key="2">
    <source>
        <dbReference type="Proteomes" id="UP000499080"/>
    </source>
</evidence>
<dbReference type="AlphaFoldDB" id="A0A4Y2CVH2"/>
<evidence type="ECO:0000313" key="1">
    <source>
        <dbReference type="EMBL" id="GBM08472.1"/>
    </source>
</evidence>